<feature type="active site" evidence="4">
    <location>
        <position position="11"/>
    </location>
</feature>
<dbReference type="SUPFAM" id="SSF55068">
    <property type="entry name" value="Peptide methionine sulfoxide reductase"/>
    <property type="match status" value="1"/>
</dbReference>
<dbReference type="HOGENOM" id="CLU_031040_10_2_14"/>
<dbReference type="Gene3D" id="3.30.1060.10">
    <property type="entry name" value="Peptide methionine sulphoxide reductase MsrA"/>
    <property type="match status" value="1"/>
</dbReference>
<dbReference type="InterPro" id="IPR036509">
    <property type="entry name" value="Met_Sox_Rdtase_MsrA_sf"/>
</dbReference>
<dbReference type="GO" id="GO:0005737">
    <property type="term" value="C:cytoplasm"/>
    <property type="evidence" value="ECO:0007669"/>
    <property type="project" value="TreeGrafter"/>
</dbReference>
<evidence type="ECO:0000313" key="6">
    <source>
        <dbReference type="EMBL" id="AJQ45479.1"/>
    </source>
</evidence>
<organism evidence="6 7">
    <name type="scientific">Ureaplasma diversum</name>
    <dbReference type="NCBI Taxonomy" id="42094"/>
    <lineage>
        <taxon>Bacteria</taxon>
        <taxon>Bacillati</taxon>
        <taxon>Mycoplasmatota</taxon>
        <taxon>Mycoplasmoidales</taxon>
        <taxon>Mycoplasmoidaceae</taxon>
        <taxon>Ureaplasma</taxon>
    </lineage>
</organism>
<dbReference type="AlphaFoldDB" id="A0A0C5RQ18"/>
<feature type="domain" description="Peptide methionine sulphoxide reductase MsrA" evidence="5">
    <location>
        <begin position="4"/>
        <end position="154"/>
    </location>
</feature>
<evidence type="ECO:0000256" key="1">
    <source>
        <dbReference type="ARBA" id="ARBA00023002"/>
    </source>
</evidence>
<evidence type="ECO:0000256" key="3">
    <source>
        <dbReference type="ARBA" id="ARBA00048782"/>
    </source>
</evidence>
<comment type="function">
    <text evidence="4">Has an important function as a repair enzyme for proteins that have been inactivated by oxidation. Catalyzes the reversible oxidation-reduction of methionine sulfoxide in proteins to methionine.</text>
</comment>
<reference evidence="6 7" key="1">
    <citation type="journal article" date="2015" name="Genome Announc.">
        <title>Genome Sequence of Ureaplasma diversum Strain ATCC 49782.</title>
        <authorList>
            <person name="Marques L.M."/>
            <person name="Guimaraes A.M."/>
            <person name="Martins H.B."/>
            <person name="Rezende I.S."/>
            <person name="Barbosa M.S."/>
            <person name="Campos G.B."/>
            <person name="do Nascimento N.C."/>
            <person name="Dos Santos A.P."/>
            <person name="Amorim A.T."/>
            <person name="Santos V.M."/>
            <person name="Messick J.B."/>
            <person name="Timenetsky J."/>
        </authorList>
    </citation>
    <scope>NUCLEOTIDE SEQUENCE [LARGE SCALE GENOMIC DNA]</scope>
    <source>
        <strain evidence="6 7">ATCC 49782</strain>
    </source>
</reference>
<dbReference type="HAMAP" id="MF_01401">
    <property type="entry name" value="MsrA"/>
    <property type="match status" value="1"/>
</dbReference>
<evidence type="ECO:0000259" key="5">
    <source>
        <dbReference type="Pfam" id="PF01625"/>
    </source>
</evidence>
<dbReference type="InterPro" id="IPR050162">
    <property type="entry name" value="MsrA_MetSO_reductase"/>
</dbReference>
<dbReference type="PANTHER" id="PTHR42799">
    <property type="entry name" value="MITOCHONDRIAL PEPTIDE METHIONINE SULFOXIDE REDUCTASE"/>
    <property type="match status" value="1"/>
</dbReference>
<dbReference type="NCBIfam" id="TIGR00401">
    <property type="entry name" value="msrA"/>
    <property type="match status" value="1"/>
</dbReference>
<accession>A0A0C5RQ18</accession>
<evidence type="ECO:0000256" key="2">
    <source>
        <dbReference type="ARBA" id="ARBA00047806"/>
    </source>
</evidence>
<dbReference type="KEGG" id="ude:JM47_02770"/>
<dbReference type="EMBL" id="CP009770">
    <property type="protein sequence ID" value="AJQ45479.1"/>
    <property type="molecule type" value="Genomic_DNA"/>
</dbReference>
<keyword evidence="1 4" id="KW-0560">Oxidoreductase</keyword>
<comment type="catalytic activity">
    <reaction evidence="2 4">
        <text>L-methionyl-[protein] + [thioredoxin]-disulfide + H2O = L-methionyl-(S)-S-oxide-[protein] + [thioredoxin]-dithiol</text>
        <dbReference type="Rhea" id="RHEA:14217"/>
        <dbReference type="Rhea" id="RHEA-COMP:10698"/>
        <dbReference type="Rhea" id="RHEA-COMP:10700"/>
        <dbReference type="Rhea" id="RHEA-COMP:12313"/>
        <dbReference type="Rhea" id="RHEA-COMP:12315"/>
        <dbReference type="ChEBI" id="CHEBI:15377"/>
        <dbReference type="ChEBI" id="CHEBI:16044"/>
        <dbReference type="ChEBI" id="CHEBI:29950"/>
        <dbReference type="ChEBI" id="CHEBI:44120"/>
        <dbReference type="ChEBI" id="CHEBI:50058"/>
        <dbReference type="EC" id="1.8.4.11"/>
    </reaction>
</comment>
<dbReference type="EC" id="1.8.4.11" evidence="4"/>
<gene>
    <name evidence="4" type="primary">msrA</name>
    <name evidence="6" type="ORF">JM47_02770</name>
</gene>
<dbReference type="GO" id="GO:0008113">
    <property type="term" value="F:peptide-methionine (S)-S-oxide reductase activity"/>
    <property type="evidence" value="ECO:0007669"/>
    <property type="project" value="UniProtKB-UniRule"/>
</dbReference>
<name>A0A0C5RQ18_9BACT</name>
<dbReference type="GO" id="GO:0034599">
    <property type="term" value="P:cellular response to oxidative stress"/>
    <property type="evidence" value="ECO:0007669"/>
    <property type="project" value="TreeGrafter"/>
</dbReference>
<dbReference type="InterPro" id="IPR002569">
    <property type="entry name" value="Met_Sox_Rdtase_MsrA_dom"/>
</dbReference>
<dbReference type="Proteomes" id="UP000032261">
    <property type="component" value="Chromosome"/>
</dbReference>
<sequence>MIKKIYLAAGCFWGVQKYFDSIDGIVSSNVGYAQGNVANPSYQQVCTGNTNHTETIEIEYDDQIIDLVTILDHYFHITDPFSLNQQGHDIGTQYRSGIYYLDSEQETIVKDYVANLQQQVNRKIVVETLPFSCFYLAEEYHQKYLNKNPTGYCHFNVNAKLNSFKK</sequence>
<dbReference type="GO" id="GO:0033744">
    <property type="term" value="F:L-methionine:thioredoxin-disulfide S-oxidoreductase activity"/>
    <property type="evidence" value="ECO:0007669"/>
    <property type="project" value="RHEA"/>
</dbReference>
<dbReference type="RefSeq" id="WP_208894887.1">
    <property type="nucleotide sequence ID" value="NZ_CP009770.1"/>
</dbReference>
<dbReference type="Pfam" id="PF01625">
    <property type="entry name" value="PMSR"/>
    <property type="match status" value="1"/>
</dbReference>
<proteinExistence type="inferred from homology"/>
<comment type="catalytic activity">
    <reaction evidence="3 4">
        <text>[thioredoxin]-disulfide + L-methionine + H2O = L-methionine (S)-S-oxide + [thioredoxin]-dithiol</text>
        <dbReference type="Rhea" id="RHEA:19993"/>
        <dbReference type="Rhea" id="RHEA-COMP:10698"/>
        <dbReference type="Rhea" id="RHEA-COMP:10700"/>
        <dbReference type="ChEBI" id="CHEBI:15377"/>
        <dbReference type="ChEBI" id="CHEBI:29950"/>
        <dbReference type="ChEBI" id="CHEBI:50058"/>
        <dbReference type="ChEBI" id="CHEBI:57844"/>
        <dbReference type="ChEBI" id="CHEBI:58772"/>
        <dbReference type="EC" id="1.8.4.11"/>
    </reaction>
</comment>
<evidence type="ECO:0000313" key="7">
    <source>
        <dbReference type="Proteomes" id="UP000032261"/>
    </source>
</evidence>
<dbReference type="STRING" id="42094.JM47_02770"/>
<evidence type="ECO:0000256" key="4">
    <source>
        <dbReference type="HAMAP-Rule" id="MF_01401"/>
    </source>
</evidence>
<dbReference type="PATRIC" id="fig|42094.4.peg.550"/>
<comment type="similarity">
    <text evidence="4">Belongs to the MsrA Met sulfoxide reductase family.</text>
</comment>
<dbReference type="PANTHER" id="PTHR42799:SF2">
    <property type="entry name" value="MITOCHONDRIAL PEPTIDE METHIONINE SULFOXIDE REDUCTASE"/>
    <property type="match status" value="1"/>
</dbReference>
<protein>
    <recommendedName>
        <fullName evidence="4">Peptide methionine sulfoxide reductase MsrA</fullName>
        <shortName evidence="4">Protein-methionine-S-oxide reductase</shortName>
        <ecNumber evidence="4">1.8.4.11</ecNumber>
    </recommendedName>
    <alternativeName>
        <fullName evidence="4">Peptide-methionine (S)-S-oxide reductase</fullName>
        <shortName evidence="4">Peptide Met(O) reductase</shortName>
    </alternativeName>
</protein>